<dbReference type="Gene3D" id="2.170.130.10">
    <property type="entry name" value="TonB-dependent receptor, plug domain"/>
    <property type="match status" value="1"/>
</dbReference>
<comment type="similarity">
    <text evidence="2 14 16">Belongs to the TonB-dependent receptor family.</text>
</comment>
<evidence type="ECO:0000259" key="19">
    <source>
        <dbReference type="Pfam" id="PF07715"/>
    </source>
</evidence>
<evidence type="ECO:0000313" key="20">
    <source>
        <dbReference type="EMBL" id="RPE81768.1"/>
    </source>
</evidence>
<feature type="domain" description="TonB-dependent receptor-like beta-barrel" evidence="18">
    <location>
        <begin position="263"/>
        <end position="692"/>
    </location>
</feature>
<feature type="chain" id="PRO_5018328789" evidence="17">
    <location>
        <begin position="43"/>
        <end position="722"/>
    </location>
</feature>
<dbReference type="InterPro" id="IPR036942">
    <property type="entry name" value="Beta-barrel_TonB_sf"/>
</dbReference>
<keyword evidence="4 14" id="KW-1134">Transmembrane beta strand</keyword>
<dbReference type="PROSITE" id="PS52016">
    <property type="entry name" value="TONB_DEPENDENT_REC_3"/>
    <property type="match status" value="1"/>
</dbReference>
<evidence type="ECO:0000256" key="16">
    <source>
        <dbReference type="RuleBase" id="RU003357"/>
    </source>
</evidence>
<evidence type="ECO:0000256" key="6">
    <source>
        <dbReference type="ARBA" id="ARBA00022692"/>
    </source>
</evidence>
<evidence type="ECO:0000256" key="12">
    <source>
        <dbReference type="ARBA" id="ARBA00023170"/>
    </source>
</evidence>
<evidence type="ECO:0000256" key="5">
    <source>
        <dbReference type="ARBA" id="ARBA00022496"/>
    </source>
</evidence>
<dbReference type="Pfam" id="PF07715">
    <property type="entry name" value="Plug"/>
    <property type="match status" value="1"/>
</dbReference>
<dbReference type="GO" id="GO:0015891">
    <property type="term" value="P:siderophore transport"/>
    <property type="evidence" value="ECO:0007669"/>
    <property type="project" value="InterPro"/>
</dbReference>
<keyword evidence="8" id="KW-0408">Iron</keyword>
<keyword evidence="3 14" id="KW-0813">Transport</keyword>
<evidence type="ECO:0000256" key="14">
    <source>
        <dbReference type="PROSITE-ProRule" id="PRU01360"/>
    </source>
</evidence>
<dbReference type="SUPFAM" id="SSF56935">
    <property type="entry name" value="Porins"/>
    <property type="match status" value="1"/>
</dbReference>
<dbReference type="InterPro" id="IPR010105">
    <property type="entry name" value="TonB_sidphr_rcpt"/>
</dbReference>
<evidence type="ECO:0000256" key="7">
    <source>
        <dbReference type="ARBA" id="ARBA00022729"/>
    </source>
</evidence>
<dbReference type="EMBL" id="RKQN01000001">
    <property type="protein sequence ID" value="RPE81768.1"/>
    <property type="molecule type" value="Genomic_DNA"/>
</dbReference>
<evidence type="ECO:0000256" key="4">
    <source>
        <dbReference type="ARBA" id="ARBA00022452"/>
    </source>
</evidence>
<dbReference type="InterPro" id="IPR037066">
    <property type="entry name" value="Plug_dom_sf"/>
</dbReference>
<keyword evidence="13 14" id="KW-0998">Cell outer membrane</keyword>
<keyword evidence="6 14" id="KW-0812">Transmembrane</keyword>
<evidence type="ECO:0000256" key="10">
    <source>
        <dbReference type="ARBA" id="ARBA00023077"/>
    </source>
</evidence>
<evidence type="ECO:0000256" key="13">
    <source>
        <dbReference type="ARBA" id="ARBA00023237"/>
    </source>
</evidence>
<dbReference type="InterPro" id="IPR010917">
    <property type="entry name" value="TonB_rcpt_CS"/>
</dbReference>
<keyword evidence="12 20" id="KW-0675">Receptor</keyword>
<evidence type="ECO:0000256" key="3">
    <source>
        <dbReference type="ARBA" id="ARBA00022448"/>
    </source>
</evidence>
<organism evidence="20 21">
    <name type="scientific">Vulcaniibacterium tengchongense</name>
    <dbReference type="NCBI Taxonomy" id="1273429"/>
    <lineage>
        <taxon>Bacteria</taxon>
        <taxon>Pseudomonadati</taxon>
        <taxon>Pseudomonadota</taxon>
        <taxon>Gammaproteobacteria</taxon>
        <taxon>Lysobacterales</taxon>
        <taxon>Lysobacteraceae</taxon>
        <taxon>Vulcaniibacterium</taxon>
    </lineage>
</organism>
<dbReference type="Proteomes" id="UP000269708">
    <property type="component" value="Unassembled WGS sequence"/>
</dbReference>
<reference evidence="20 21" key="1">
    <citation type="submission" date="2018-11" db="EMBL/GenBank/DDBJ databases">
        <title>Genomic Encyclopedia of Type Strains, Phase IV (KMG-IV): sequencing the most valuable type-strain genomes for metagenomic binning, comparative biology and taxonomic classification.</title>
        <authorList>
            <person name="Goeker M."/>
        </authorList>
    </citation>
    <scope>NUCLEOTIDE SEQUENCE [LARGE SCALE GENOMIC DNA]</scope>
    <source>
        <strain evidence="20 21">DSM 25623</strain>
    </source>
</reference>
<keyword evidence="7 17" id="KW-0732">Signal</keyword>
<keyword evidence="10 16" id="KW-0798">TonB box</keyword>
<feature type="short sequence motif" description="TonB C-terminal box" evidence="15">
    <location>
        <begin position="705"/>
        <end position="722"/>
    </location>
</feature>
<dbReference type="Pfam" id="PF00593">
    <property type="entry name" value="TonB_dep_Rec_b-barrel"/>
    <property type="match status" value="1"/>
</dbReference>
<name>A0A3N4VGC4_9GAMM</name>
<dbReference type="OrthoDB" id="8663017at2"/>
<dbReference type="AlphaFoldDB" id="A0A3N4VGC4"/>
<dbReference type="GO" id="GO:0015344">
    <property type="term" value="F:siderophore uptake transmembrane transporter activity"/>
    <property type="evidence" value="ECO:0007669"/>
    <property type="project" value="TreeGrafter"/>
</dbReference>
<evidence type="ECO:0000259" key="18">
    <source>
        <dbReference type="Pfam" id="PF00593"/>
    </source>
</evidence>
<evidence type="ECO:0000256" key="17">
    <source>
        <dbReference type="SAM" id="SignalP"/>
    </source>
</evidence>
<gene>
    <name evidence="20" type="ORF">EDC50_0970</name>
</gene>
<evidence type="ECO:0000256" key="9">
    <source>
        <dbReference type="ARBA" id="ARBA00023065"/>
    </source>
</evidence>
<dbReference type="InterPro" id="IPR012910">
    <property type="entry name" value="Plug_dom"/>
</dbReference>
<dbReference type="PROSITE" id="PS01156">
    <property type="entry name" value="TONB_DEPENDENT_REC_2"/>
    <property type="match status" value="1"/>
</dbReference>
<comment type="caution">
    <text evidence="20">The sequence shown here is derived from an EMBL/GenBank/DDBJ whole genome shotgun (WGS) entry which is preliminary data.</text>
</comment>
<keyword evidence="11 14" id="KW-0472">Membrane</keyword>
<sequence length="722" mass="78650">MRPLPTALHRDSGAQARSRLAPRRTLLALRLCALLAPPALHAAQTPDGADATTLQTVEVTAQAGGTTAAATRLDLSPRETPQSLSIAGRELIEDFALNDINDVLALTTGIDVQKVETERTYYSARGFDITNFQFDGVGLPFASGQQVGRLDTALYERIEVLRGANGLGASVGNPSATVNFVRKRPTREFQGSAALGVGSWNNHRVEADLSGALDAGGRVRGRVVAAYQHGDSYLDRYSLEKAVGSGIVEADLGERTLLALGLSYQKNRPRGSMWGALPLYYADGTPTDYDASTSTATRWSGWGNTDTWAFAELTRGLGGGWRLKASLNHRELDGGGDLFYVYGTPERDTGRGLYSYPSYYRGRNEIDQAVLAADGAFALGGREHELALGLDWARNDVGDLSRYTAAAIGVPLPEPAGWNGTFPRPDFADYSSGGDYRIRRGSAYASARWNLGEALKLITGANRVRIDADGESYGTAYAYDEARTLPFAGLVYDLDRHYSLYASYAEIFNPQTEVDADRRPLDPIDGRTWETGVKGEWSGGALNASFALFRTEQNNTAESAGFDPDTGQEYFRGVDATATGYELDLGGRLGERWDLYGGFTQLRLEGGNGEDVRAYVPRRTLRLAAAYRVPGADGLKLGASLKWQDAIHRDQDATATDGGPVVTRQGSYALLGLMARYDFDERWSATLNLDNLTDRKYLTSLYWAQSYYGAPRNATLTVRYRF</sequence>
<evidence type="ECO:0000313" key="21">
    <source>
        <dbReference type="Proteomes" id="UP000269708"/>
    </source>
</evidence>
<dbReference type="FunFam" id="2.170.130.10:FF:000010">
    <property type="entry name" value="Ferripyoverdine receptor"/>
    <property type="match status" value="1"/>
</dbReference>
<feature type="signal peptide" evidence="17">
    <location>
        <begin position="1"/>
        <end position="42"/>
    </location>
</feature>
<dbReference type="PANTHER" id="PTHR32552">
    <property type="entry name" value="FERRICHROME IRON RECEPTOR-RELATED"/>
    <property type="match status" value="1"/>
</dbReference>
<dbReference type="NCBIfam" id="TIGR01783">
    <property type="entry name" value="TonB-siderophor"/>
    <property type="match status" value="1"/>
</dbReference>
<comment type="subcellular location">
    <subcellularLocation>
        <location evidence="1 14">Cell outer membrane</location>
        <topology evidence="1 14">Multi-pass membrane protein</topology>
    </subcellularLocation>
</comment>
<dbReference type="CDD" id="cd01347">
    <property type="entry name" value="ligand_gated_channel"/>
    <property type="match status" value="1"/>
</dbReference>
<keyword evidence="5" id="KW-0410">Iron transport</keyword>
<proteinExistence type="inferred from homology"/>
<evidence type="ECO:0000256" key="1">
    <source>
        <dbReference type="ARBA" id="ARBA00004571"/>
    </source>
</evidence>
<dbReference type="GO" id="GO:0009279">
    <property type="term" value="C:cell outer membrane"/>
    <property type="evidence" value="ECO:0007669"/>
    <property type="project" value="UniProtKB-SubCell"/>
</dbReference>
<dbReference type="RefSeq" id="WP_123769294.1">
    <property type="nucleotide sequence ID" value="NZ_RKQN01000001.1"/>
</dbReference>
<dbReference type="Gene3D" id="2.40.170.20">
    <property type="entry name" value="TonB-dependent receptor, beta-barrel domain"/>
    <property type="match status" value="1"/>
</dbReference>
<evidence type="ECO:0000256" key="15">
    <source>
        <dbReference type="PROSITE-ProRule" id="PRU10144"/>
    </source>
</evidence>
<feature type="domain" description="TonB-dependent receptor plug" evidence="19">
    <location>
        <begin position="77"/>
        <end position="169"/>
    </location>
</feature>
<evidence type="ECO:0000256" key="8">
    <source>
        <dbReference type="ARBA" id="ARBA00023004"/>
    </source>
</evidence>
<dbReference type="GO" id="GO:0038023">
    <property type="term" value="F:signaling receptor activity"/>
    <property type="evidence" value="ECO:0007669"/>
    <property type="project" value="InterPro"/>
</dbReference>
<evidence type="ECO:0000256" key="2">
    <source>
        <dbReference type="ARBA" id="ARBA00009810"/>
    </source>
</evidence>
<dbReference type="InterPro" id="IPR039426">
    <property type="entry name" value="TonB-dep_rcpt-like"/>
</dbReference>
<keyword evidence="9" id="KW-0406">Ion transport</keyword>
<keyword evidence="21" id="KW-1185">Reference proteome</keyword>
<protein>
    <submittedName>
        <fullName evidence="20">Outer membrane receptor for ferric coprogen and ferric-rhodotorulic acid</fullName>
    </submittedName>
</protein>
<dbReference type="PANTHER" id="PTHR32552:SF74">
    <property type="entry name" value="HYDROXAMATE SIDEROPHORE RECEPTOR FHUE"/>
    <property type="match status" value="1"/>
</dbReference>
<accession>A0A3N4VGC4</accession>
<evidence type="ECO:0000256" key="11">
    <source>
        <dbReference type="ARBA" id="ARBA00023136"/>
    </source>
</evidence>
<dbReference type="InterPro" id="IPR000531">
    <property type="entry name" value="Beta-barrel_TonB"/>
</dbReference>